<dbReference type="Gene3D" id="2.170.300.10">
    <property type="entry name" value="Tie2 ligand-binding domain superfamily"/>
    <property type="match status" value="1"/>
</dbReference>
<dbReference type="Gene3D" id="2.60.40.10">
    <property type="entry name" value="Immunoglobulins"/>
    <property type="match status" value="2"/>
</dbReference>
<keyword evidence="9" id="KW-0175">Coiled coil</keyword>
<dbReference type="InterPro" id="IPR022041">
    <property type="entry name" value="Methyltransf_FA"/>
</dbReference>
<evidence type="ECO:0000256" key="3">
    <source>
        <dbReference type="ARBA" id="ARBA00013064"/>
    </source>
</evidence>
<protein>
    <recommendedName>
        <fullName evidence="3">protein-tyrosine-phosphatase</fullName>
        <ecNumber evidence="3">3.1.3.48</ecNumber>
    </recommendedName>
</protein>
<dbReference type="Gene3D" id="3.90.190.10">
    <property type="entry name" value="Protein tyrosine phosphatase superfamily"/>
    <property type="match status" value="2"/>
</dbReference>
<dbReference type="InterPro" id="IPR050348">
    <property type="entry name" value="Protein-Tyr_Phosphatase"/>
</dbReference>
<reference evidence="15" key="1">
    <citation type="submission" date="2021-04" db="EMBL/GenBank/DDBJ databases">
        <authorList>
            <person name="Chebbi M.A.C M."/>
        </authorList>
    </citation>
    <scope>NUCLEOTIDE SEQUENCE</scope>
</reference>
<dbReference type="OrthoDB" id="6417559at2759"/>
<evidence type="ECO:0000256" key="1">
    <source>
        <dbReference type="ARBA" id="ARBA00004167"/>
    </source>
</evidence>
<evidence type="ECO:0000313" key="16">
    <source>
        <dbReference type="Proteomes" id="UP000786811"/>
    </source>
</evidence>
<feature type="signal peptide" evidence="11">
    <location>
        <begin position="1"/>
        <end position="18"/>
    </location>
</feature>
<dbReference type="Pfam" id="PF12248">
    <property type="entry name" value="Methyltransf_FA"/>
    <property type="match status" value="1"/>
</dbReference>
<dbReference type="PROSITE" id="PS50056">
    <property type="entry name" value="TYR_PHOSPHATASE_2"/>
    <property type="match status" value="1"/>
</dbReference>
<dbReference type="CDD" id="cd00047">
    <property type="entry name" value="PTPc"/>
    <property type="match status" value="1"/>
</dbReference>
<feature type="domain" description="Tyrosine-protein phosphatase" evidence="12">
    <location>
        <begin position="1457"/>
        <end position="1710"/>
    </location>
</feature>
<evidence type="ECO:0000256" key="10">
    <source>
        <dbReference type="SAM" id="Phobius"/>
    </source>
</evidence>
<dbReference type="InterPro" id="IPR013783">
    <property type="entry name" value="Ig-like_fold"/>
</dbReference>
<dbReference type="EC" id="3.1.3.48" evidence="3"/>
<dbReference type="FunFam" id="3.90.190.10:FF:000102">
    <property type="entry name" value="Receptor-type tyrosine-protein phosphatase"/>
    <property type="match status" value="2"/>
</dbReference>
<dbReference type="GO" id="GO:0008045">
    <property type="term" value="P:motor neuron axon guidance"/>
    <property type="evidence" value="ECO:0007669"/>
    <property type="project" value="TreeGrafter"/>
</dbReference>
<evidence type="ECO:0000256" key="9">
    <source>
        <dbReference type="SAM" id="Coils"/>
    </source>
</evidence>
<evidence type="ECO:0000256" key="11">
    <source>
        <dbReference type="SAM" id="SignalP"/>
    </source>
</evidence>
<dbReference type="PROSITE" id="PS00383">
    <property type="entry name" value="TYR_PHOSPHATASE_1"/>
    <property type="match status" value="1"/>
</dbReference>
<gene>
    <name evidence="15" type="ORF">HICCMSTLAB_LOCUS8213</name>
</gene>
<dbReference type="GO" id="GO:0016020">
    <property type="term" value="C:membrane"/>
    <property type="evidence" value="ECO:0007669"/>
    <property type="project" value="UniProtKB-SubCell"/>
</dbReference>
<comment type="catalytic activity">
    <reaction evidence="8">
        <text>O-phospho-L-tyrosyl-[protein] + H2O = L-tyrosyl-[protein] + phosphate</text>
        <dbReference type="Rhea" id="RHEA:10684"/>
        <dbReference type="Rhea" id="RHEA-COMP:10136"/>
        <dbReference type="Rhea" id="RHEA-COMP:20101"/>
        <dbReference type="ChEBI" id="CHEBI:15377"/>
        <dbReference type="ChEBI" id="CHEBI:43474"/>
        <dbReference type="ChEBI" id="CHEBI:46858"/>
        <dbReference type="ChEBI" id="CHEBI:61978"/>
        <dbReference type="EC" id="3.1.3.48"/>
    </reaction>
</comment>
<keyword evidence="7 10" id="KW-0472">Membrane</keyword>
<keyword evidence="6" id="KW-0904">Protein phosphatase</keyword>
<keyword evidence="15" id="KW-0675">Receptor</keyword>
<dbReference type="InterPro" id="IPR000242">
    <property type="entry name" value="PTP_cat"/>
</dbReference>
<feature type="chain" id="PRO_5035225719" description="protein-tyrosine-phosphatase" evidence="11">
    <location>
        <begin position="19"/>
        <end position="2011"/>
    </location>
</feature>
<dbReference type="Proteomes" id="UP000786811">
    <property type="component" value="Unassembled WGS sequence"/>
</dbReference>
<dbReference type="InterPro" id="IPR029021">
    <property type="entry name" value="Prot-tyrosine_phosphatase-like"/>
</dbReference>
<dbReference type="CDD" id="cd00063">
    <property type="entry name" value="FN3"/>
    <property type="match status" value="2"/>
</dbReference>
<comment type="caution">
    <text evidence="15">The sequence shown here is derived from an EMBL/GenBank/DDBJ whole genome shotgun (WGS) entry which is preliminary data.</text>
</comment>
<keyword evidence="10" id="KW-1133">Transmembrane helix</keyword>
<accession>A0A8J2HEI3</accession>
<dbReference type="Pfam" id="PF00102">
    <property type="entry name" value="Y_phosphatase"/>
    <property type="match status" value="2"/>
</dbReference>
<feature type="coiled-coil region" evidence="9">
    <location>
        <begin position="1721"/>
        <end position="1748"/>
    </location>
</feature>
<evidence type="ECO:0000259" key="14">
    <source>
        <dbReference type="PROSITE" id="PS50853"/>
    </source>
</evidence>
<evidence type="ECO:0000259" key="13">
    <source>
        <dbReference type="PROSITE" id="PS50056"/>
    </source>
</evidence>
<evidence type="ECO:0000256" key="2">
    <source>
        <dbReference type="ARBA" id="ARBA00009580"/>
    </source>
</evidence>
<name>A0A8J2HEI3_COTCN</name>
<feature type="domain" description="Tyrosine specific protein phosphatases" evidence="13">
    <location>
        <begin position="1628"/>
        <end position="1701"/>
    </location>
</feature>
<dbReference type="InterPro" id="IPR003595">
    <property type="entry name" value="Tyr_Pase_cat"/>
</dbReference>
<dbReference type="SMART" id="SM00194">
    <property type="entry name" value="PTPc"/>
    <property type="match status" value="2"/>
</dbReference>
<organism evidence="15 16">
    <name type="scientific">Cotesia congregata</name>
    <name type="common">Parasitoid wasp</name>
    <name type="synonym">Apanteles congregatus</name>
    <dbReference type="NCBI Taxonomy" id="51543"/>
    <lineage>
        <taxon>Eukaryota</taxon>
        <taxon>Metazoa</taxon>
        <taxon>Ecdysozoa</taxon>
        <taxon>Arthropoda</taxon>
        <taxon>Hexapoda</taxon>
        <taxon>Insecta</taxon>
        <taxon>Pterygota</taxon>
        <taxon>Neoptera</taxon>
        <taxon>Endopterygota</taxon>
        <taxon>Hymenoptera</taxon>
        <taxon>Apocrita</taxon>
        <taxon>Ichneumonoidea</taxon>
        <taxon>Braconidae</taxon>
        <taxon>Microgastrinae</taxon>
        <taxon>Cotesia</taxon>
    </lineage>
</organism>
<comment type="similarity">
    <text evidence="2">Belongs to the protein-tyrosine phosphatase family.</text>
</comment>
<dbReference type="InterPro" id="IPR036116">
    <property type="entry name" value="FN3_sf"/>
</dbReference>
<evidence type="ECO:0000256" key="8">
    <source>
        <dbReference type="ARBA" id="ARBA00051722"/>
    </source>
</evidence>
<feature type="transmembrane region" description="Helical" evidence="10">
    <location>
        <begin position="1700"/>
        <end position="1718"/>
    </location>
</feature>
<dbReference type="EMBL" id="CAJNRD030001121">
    <property type="protein sequence ID" value="CAG5096445.1"/>
    <property type="molecule type" value="Genomic_DNA"/>
</dbReference>
<dbReference type="SMART" id="SM00060">
    <property type="entry name" value="FN3"/>
    <property type="match status" value="4"/>
</dbReference>
<evidence type="ECO:0000256" key="5">
    <source>
        <dbReference type="ARBA" id="ARBA00022801"/>
    </source>
</evidence>
<proteinExistence type="inferred from homology"/>
<evidence type="ECO:0000256" key="4">
    <source>
        <dbReference type="ARBA" id="ARBA00022729"/>
    </source>
</evidence>
<keyword evidence="10" id="KW-0812">Transmembrane</keyword>
<feature type="transmembrane region" description="Helical" evidence="10">
    <location>
        <begin position="1337"/>
        <end position="1356"/>
    </location>
</feature>
<keyword evidence="16" id="KW-1185">Reference proteome</keyword>
<dbReference type="GO" id="GO:0004725">
    <property type="term" value="F:protein tyrosine phosphatase activity"/>
    <property type="evidence" value="ECO:0007669"/>
    <property type="project" value="UniProtKB-EC"/>
</dbReference>
<sequence>MTKLWILFFVLNCVKVISQKLTIYCGDAYYSRQLLYHLKRPLLCISDNSQDAIIWNTNLQWNYPDEAYSDRHHLSESYLSNDPKYYSDYCYLNIDSLECLHAWTQHNSNWSQISSFIKPMGPVFDMRWEHFPEYQTFDPSSTIYHPVKTFINGVYSNLVLNETGSVTVSIRGISNAHLAICKGDNFSNDFCYWLIIGGWNNNKTAIRKCPQGLPLGIPDSKSECYSLKAFVDQHFPLSSSEWKTFVIAWEAESQTISLYDPNKKVLSYTDDNYESSQKNIKYHIFYRSPNSHKSLLFRFHEYNYTLTTQPEAKLTSPTLMINDSRDFCINMLIGLCRECELQISLLDKSGNQCSKKKFSGSVSYRVDHSLPMWQYGQFTASNISQCQAPLRLEISSFLKTNTEEKNYHWAISNLRECLPEKTIKKVSMMASQDYTDHYYWPEVTCQRLSYNPEYSKVISSTQKVSVPPSDITLCQRFFIGPYCETSCISVFGNNCKHVTVCNENGCFCSQGYMNSDCTKVCPNQFYGYGCTKRCNNCLKDLCDAYSGYCFNGCKQRVDHFYLPPNCDIDIGPPQAPDFDQNNETSIRVSFKEIDDYKNINITFIFELALKSEIVGIKTAQEIISESNNISSKTYFENFNRLTPGTQYAVRILLNIRFKETYKKIIGNWRNFTTACKVNKKFVTRCYERHVLLDVLMLETIDYPCPDNWYSAELSLISSTKNEFKIIEKYNMVSEFPLLFSNLRPFTKYKISITGNDGIYYYDQVLSTLEAEPSQVIGLKYILYNNNDIIIEWYPPDNPNGILQGYNLTIQIIRYEGCSKYNAIPNNLMTSETYLISNLNDTVSKKINNLLPYVTYEIIVIAFNSKLGSESKKTFQTNEAEIPTGTFRNISFSKRKITWNDPVDCWTLNGPIGGARLFFSGVSENVQNFSDEYDTIYHSFELESSKKQKLFGAEKYYVRVHLLHHLHGNHNETAYIDLPFTTDPKPPPKVNKLEIVEVDPQNKTTTLRWEKPSPPINGEIIKYSIKFSNDNSKTTIVSSNSECDLWKNLLCATVKHPNGRSKFIEVQGYNRGVKEPGEARRVNDLRSVTEPSTPKILNIEELDKGRVFIRWQHPFTTGGPMKKFIIQCEIISTQLEKRLSLNDFGSIQFPISTYKTDYNTQLNLLPSTRYRILIQGVNSLRGAKSSTEIETASSLAFEYNPQTMIDNEESQIKVIIPPIVNNTKGSLIHIIVKGPSICKLGTMLSSSLEQDVGVEYHEVAWRAATFLANELSNSSFIIGNNEVRDNIVNCPLQIGASYVAVLVVHEKERNIYKKATTIVWKSEPLQIGPVPNKSHETWAIPLVIIFIIIGSVIYYYIKKRNVTCLKKKDDSINTEVLVPLPKILPKEQNGQENVVKSKLLPPKEEQRESLLLTPANSIEQLKTTTMNETIYENLKSVSLVKLNEFQDYVKEAIASGKLDEQYAMFPRGQTKSWEYGKLPQNKTKNRYANLIAYDETRVILEKFSDDPFSDYINANYIRGYKKNKAYIATQGPKPNTLIDFWRMIWHDRVQVICMLANIIEGGKTKCEQYWPEIGQEVKFGKISVTNISHTDFADYTIRIFHVKCELETRKIDHFHYTAWPDHGIPLYTQSVVTYLKKLLATPAGIGPVLVHCSAGVGRTGTIILCDICLRRAAAEGVVDVFGETELIRSQRANMVDNKQQYLLAHIVLVECLLTLPTAITCNDSLSTRIQEYKSQLQLQQQRLEESSWQYEALQPPSSSFVKLSEKNLLKNRFPDLAPPSKFYIPRYPITEDDSNYISGVYVDSARRRNNYIASQIPLPTTVGDFWRMIAEFKIELIIMLQSIDSTDPTCCKFFPQPDKEMKPVPFITLKGRNIVDTDIYSQQKIVLTDCSDKTAREQITTILICKEWKTGESKPPKPSVLVELWQTAERISRNNEPTVVICYDGLTGCGLYLAMSFLLERMGLEHECDVCLSISAIRRSRKDFCKTLDQFEYLYDAALIYADYFETYANFY</sequence>
<evidence type="ECO:0000259" key="12">
    <source>
        <dbReference type="PROSITE" id="PS50055"/>
    </source>
</evidence>
<evidence type="ECO:0000313" key="15">
    <source>
        <dbReference type="EMBL" id="CAG5096445.1"/>
    </source>
</evidence>
<keyword evidence="5" id="KW-0378">Hydrolase</keyword>
<evidence type="ECO:0000256" key="7">
    <source>
        <dbReference type="ARBA" id="ARBA00023136"/>
    </source>
</evidence>
<evidence type="ECO:0000256" key="6">
    <source>
        <dbReference type="ARBA" id="ARBA00022912"/>
    </source>
</evidence>
<dbReference type="PRINTS" id="PR00700">
    <property type="entry name" value="PRTYPHPHTASE"/>
</dbReference>
<dbReference type="SUPFAM" id="SSF49265">
    <property type="entry name" value="Fibronectin type III"/>
    <property type="match status" value="3"/>
</dbReference>
<dbReference type="PANTHER" id="PTHR19134:SF562">
    <property type="entry name" value="PROTEIN-TYROSINE-PHOSPHATASE"/>
    <property type="match status" value="1"/>
</dbReference>
<dbReference type="InterPro" id="IPR003961">
    <property type="entry name" value="FN3_dom"/>
</dbReference>
<dbReference type="SMART" id="SM00404">
    <property type="entry name" value="PTPc_motif"/>
    <property type="match status" value="2"/>
</dbReference>
<dbReference type="InterPro" id="IPR000387">
    <property type="entry name" value="Tyr_Pase_dom"/>
</dbReference>
<dbReference type="SUPFAM" id="SSF52799">
    <property type="entry name" value="(Phosphotyrosine protein) phosphatases II"/>
    <property type="match status" value="2"/>
</dbReference>
<dbReference type="PROSITE" id="PS50055">
    <property type="entry name" value="TYR_PHOSPHATASE_PTP"/>
    <property type="match status" value="2"/>
</dbReference>
<feature type="domain" description="Tyrosine-protein phosphatase" evidence="12">
    <location>
        <begin position="1764"/>
        <end position="2000"/>
    </location>
</feature>
<dbReference type="Pfam" id="PF00041">
    <property type="entry name" value="fn3"/>
    <property type="match status" value="1"/>
</dbReference>
<keyword evidence="4 11" id="KW-0732">Signal</keyword>
<dbReference type="PROSITE" id="PS50853">
    <property type="entry name" value="FN3"/>
    <property type="match status" value="1"/>
</dbReference>
<dbReference type="InterPro" id="IPR016130">
    <property type="entry name" value="Tyr_Pase_AS"/>
</dbReference>
<comment type="subcellular location">
    <subcellularLocation>
        <location evidence="1">Membrane</location>
        <topology evidence="1">Single-pass membrane protein</topology>
    </subcellularLocation>
</comment>
<dbReference type="PANTHER" id="PTHR19134">
    <property type="entry name" value="RECEPTOR-TYPE TYROSINE-PROTEIN PHOSPHATASE"/>
    <property type="match status" value="1"/>
</dbReference>
<feature type="domain" description="Fibronectin type-III" evidence="14">
    <location>
        <begin position="771"/>
        <end position="879"/>
    </location>
</feature>